<organism evidence="2 3">
    <name type="scientific">Cylindrobasidium torrendii FP15055 ss-10</name>
    <dbReference type="NCBI Taxonomy" id="1314674"/>
    <lineage>
        <taxon>Eukaryota</taxon>
        <taxon>Fungi</taxon>
        <taxon>Dikarya</taxon>
        <taxon>Basidiomycota</taxon>
        <taxon>Agaricomycotina</taxon>
        <taxon>Agaricomycetes</taxon>
        <taxon>Agaricomycetidae</taxon>
        <taxon>Agaricales</taxon>
        <taxon>Marasmiineae</taxon>
        <taxon>Physalacriaceae</taxon>
        <taxon>Cylindrobasidium</taxon>
    </lineage>
</organism>
<feature type="signal peptide" evidence="1">
    <location>
        <begin position="1"/>
        <end position="17"/>
    </location>
</feature>
<accession>A0A0D7B0I9</accession>
<sequence length="129" mass="13690">MKFISTVALAFASLVAASPVTRDGGPTCEFNVVPKDAKYGVGAANQLTYGFLVKMSKSVPGTTISYTSSGGPRVTATNADGTYTVTSGLTVDGKTFDEISNIITETWPQTWVWEDGDPGYNWFINSATC</sequence>
<name>A0A0D7B0I9_9AGAR</name>
<dbReference type="Proteomes" id="UP000054007">
    <property type="component" value="Unassembled WGS sequence"/>
</dbReference>
<evidence type="ECO:0000313" key="2">
    <source>
        <dbReference type="EMBL" id="KIY63695.1"/>
    </source>
</evidence>
<gene>
    <name evidence="2" type="ORF">CYLTODRAFT_446453</name>
</gene>
<proteinExistence type="predicted"/>
<evidence type="ECO:0000256" key="1">
    <source>
        <dbReference type="SAM" id="SignalP"/>
    </source>
</evidence>
<keyword evidence="1" id="KW-0732">Signal</keyword>
<dbReference type="AlphaFoldDB" id="A0A0D7B0I9"/>
<dbReference type="EMBL" id="KN880679">
    <property type="protein sequence ID" value="KIY63695.1"/>
    <property type="molecule type" value="Genomic_DNA"/>
</dbReference>
<reference evidence="2 3" key="1">
    <citation type="journal article" date="2015" name="Fungal Genet. Biol.">
        <title>Evolution of novel wood decay mechanisms in Agaricales revealed by the genome sequences of Fistulina hepatica and Cylindrobasidium torrendii.</title>
        <authorList>
            <person name="Floudas D."/>
            <person name="Held B.W."/>
            <person name="Riley R."/>
            <person name="Nagy L.G."/>
            <person name="Koehler G."/>
            <person name="Ransdell A.S."/>
            <person name="Younus H."/>
            <person name="Chow J."/>
            <person name="Chiniquy J."/>
            <person name="Lipzen A."/>
            <person name="Tritt A."/>
            <person name="Sun H."/>
            <person name="Haridas S."/>
            <person name="LaButti K."/>
            <person name="Ohm R.A."/>
            <person name="Kues U."/>
            <person name="Blanchette R.A."/>
            <person name="Grigoriev I.V."/>
            <person name="Minto R.E."/>
            <person name="Hibbett D.S."/>
        </authorList>
    </citation>
    <scope>NUCLEOTIDE SEQUENCE [LARGE SCALE GENOMIC DNA]</scope>
    <source>
        <strain evidence="2 3">FP15055 ss-10</strain>
    </source>
</reference>
<feature type="chain" id="PRO_5002316822" evidence="1">
    <location>
        <begin position="18"/>
        <end position="129"/>
    </location>
</feature>
<keyword evidence="3" id="KW-1185">Reference proteome</keyword>
<dbReference type="OrthoDB" id="3011726at2759"/>
<evidence type="ECO:0000313" key="3">
    <source>
        <dbReference type="Proteomes" id="UP000054007"/>
    </source>
</evidence>
<protein>
    <submittedName>
        <fullName evidence="2">Uncharacterized protein</fullName>
    </submittedName>
</protein>